<dbReference type="PANTHER" id="PTHR34778">
    <property type="entry name" value="OS02G0580700 PROTEIN"/>
    <property type="match status" value="1"/>
</dbReference>
<proteinExistence type="predicted"/>
<feature type="coiled-coil region" evidence="1">
    <location>
        <begin position="60"/>
        <end position="122"/>
    </location>
</feature>
<sequence length="461" mass="52349">KLKALKKAYADIILNISKEAAGRVTASEGKAVRYQHELKVAKEEGLRMLIRLKQMMDSKVHKAETESLNQQKKIEELEAQLDEAEDIVRDLREECSVVRDELEKVKNENKRLMNEIDASFSQPISIENPMSSYQSSTSLPPKSLDESALASDATIPYLCKTNACSKHHNRTTCSCHSYIGNTDLPSIILRGVESGLYRKGCSQRIHACERNSLDRNMCLIGEIDKLKGETLNKLENERLGDVKCGSFNPFLQKRKRTYRKRKTSTPLSGNKSDVLVKLEHLHELSERNNPRPVKFSHSDEENLRLVSLLAPDKDEQNSLWCSDYSEKAKTDKDSELIEELLPCKETKVEDSLNSLDRKMEEVDVASNNLSDITAGLLNQPKREKVIKITFERKRKRKDFSRSGENVSLQTGERIGDKQNGHQDLELQESALELDSLRGCMSSLVLESKDNRQMAQVARQVC</sequence>
<dbReference type="PANTHER" id="PTHR34778:SF2">
    <property type="entry name" value="OS02G0580700 PROTEIN"/>
    <property type="match status" value="1"/>
</dbReference>
<evidence type="ECO:0000313" key="4">
    <source>
        <dbReference type="Proteomes" id="UP000250235"/>
    </source>
</evidence>
<gene>
    <name evidence="3" type="ORF">F511_16146</name>
</gene>
<evidence type="ECO:0000256" key="1">
    <source>
        <dbReference type="SAM" id="Coils"/>
    </source>
</evidence>
<feature type="region of interest" description="Disordered" evidence="2">
    <location>
        <begin position="400"/>
        <end position="420"/>
    </location>
</feature>
<dbReference type="Proteomes" id="UP000250235">
    <property type="component" value="Unassembled WGS sequence"/>
</dbReference>
<organism evidence="3 4">
    <name type="scientific">Dorcoceras hygrometricum</name>
    <dbReference type="NCBI Taxonomy" id="472368"/>
    <lineage>
        <taxon>Eukaryota</taxon>
        <taxon>Viridiplantae</taxon>
        <taxon>Streptophyta</taxon>
        <taxon>Embryophyta</taxon>
        <taxon>Tracheophyta</taxon>
        <taxon>Spermatophyta</taxon>
        <taxon>Magnoliopsida</taxon>
        <taxon>eudicotyledons</taxon>
        <taxon>Gunneridae</taxon>
        <taxon>Pentapetalae</taxon>
        <taxon>asterids</taxon>
        <taxon>lamiids</taxon>
        <taxon>Lamiales</taxon>
        <taxon>Gesneriaceae</taxon>
        <taxon>Didymocarpoideae</taxon>
        <taxon>Trichosporeae</taxon>
        <taxon>Loxocarpinae</taxon>
        <taxon>Dorcoceras</taxon>
    </lineage>
</organism>
<accession>A0A2Z7DBB3</accession>
<protein>
    <submittedName>
        <fullName evidence="3">Uncharacterized protein</fullName>
    </submittedName>
</protein>
<reference evidence="3 4" key="1">
    <citation type="journal article" date="2015" name="Proc. Natl. Acad. Sci. U.S.A.">
        <title>The resurrection genome of Boea hygrometrica: A blueprint for survival of dehydration.</title>
        <authorList>
            <person name="Xiao L."/>
            <person name="Yang G."/>
            <person name="Zhang L."/>
            <person name="Yang X."/>
            <person name="Zhao S."/>
            <person name="Ji Z."/>
            <person name="Zhou Q."/>
            <person name="Hu M."/>
            <person name="Wang Y."/>
            <person name="Chen M."/>
            <person name="Xu Y."/>
            <person name="Jin H."/>
            <person name="Xiao X."/>
            <person name="Hu G."/>
            <person name="Bao F."/>
            <person name="Hu Y."/>
            <person name="Wan P."/>
            <person name="Li L."/>
            <person name="Deng X."/>
            <person name="Kuang T."/>
            <person name="Xiang C."/>
            <person name="Zhu J.K."/>
            <person name="Oliver M.J."/>
            <person name="He Y."/>
        </authorList>
    </citation>
    <scope>NUCLEOTIDE SEQUENCE [LARGE SCALE GENOMIC DNA]</scope>
    <source>
        <strain evidence="4">cv. XS01</strain>
    </source>
</reference>
<dbReference type="Gene3D" id="1.20.5.170">
    <property type="match status" value="1"/>
</dbReference>
<dbReference type="AlphaFoldDB" id="A0A2Z7DBB3"/>
<name>A0A2Z7DBB3_9LAMI</name>
<evidence type="ECO:0000313" key="3">
    <source>
        <dbReference type="EMBL" id="KZV56547.1"/>
    </source>
</evidence>
<evidence type="ECO:0000256" key="2">
    <source>
        <dbReference type="SAM" id="MobiDB-lite"/>
    </source>
</evidence>
<dbReference type="SUPFAM" id="SSF57997">
    <property type="entry name" value="Tropomyosin"/>
    <property type="match status" value="1"/>
</dbReference>
<keyword evidence="1" id="KW-0175">Coiled coil</keyword>
<dbReference type="OrthoDB" id="657513at2759"/>
<dbReference type="EMBL" id="KQ988189">
    <property type="protein sequence ID" value="KZV56547.1"/>
    <property type="molecule type" value="Genomic_DNA"/>
</dbReference>
<feature type="non-terminal residue" evidence="3">
    <location>
        <position position="1"/>
    </location>
</feature>
<keyword evidence="4" id="KW-1185">Reference proteome</keyword>